<organism evidence="2 3">
    <name type="scientific">Rhodanobacter denitrificans</name>
    <dbReference type="NCBI Taxonomy" id="666685"/>
    <lineage>
        <taxon>Bacteria</taxon>
        <taxon>Pseudomonadati</taxon>
        <taxon>Pseudomonadota</taxon>
        <taxon>Gammaproteobacteria</taxon>
        <taxon>Lysobacterales</taxon>
        <taxon>Rhodanobacteraceae</taxon>
        <taxon>Rhodanobacter</taxon>
    </lineage>
</organism>
<sequence>MTIPMHELAFDAAGSDDLVEVPFNGVKLFPWRGDDLIGRHVIGSRSYEPHVLPRFLDSLSAGASVLDVGANIGTFSLTAAKAVGARGTVISVEPIAKNLRSLLAGARANGFGHMTILPVAASGHRHVVSMLRSADSSNGIVDEHIAEETADSRVEAVRLDEALAHLTRIDVVKIDIEGHEPIAWPGMCALISRHRPMVFSEMNPLAIRNHSRLDAPVYLDMLFAHTDAIYVLHLGGRIVRCTSTQEIMREWVEVNRRHGSNGEIFVDLMFQAIR</sequence>
<evidence type="ECO:0000313" key="2">
    <source>
        <dbReference type="EMBL" id="PZQ10159.1"/>
    </source>
</evidence>
<feature type="domain" description="Methyltransferase FkbM" evidence="1">
    <location>
        <begin position="67"/>
        <end position="203"/>
    </location>
</feature>
<dbReference type="AlphaFoldDB" id="A0A2W5K2G5"/>
<dbReference type="Pfam" id="PF05050">
    <property type="entry name" value="Methyltransf_21"/>
    <property type="match status" value="1"/>
</dbReference>
<dbReference type="InterPro" id="IPR052514">
    <property type="entry name" value="SAM-dependent_MTase"/>
</dbReference>
<reference evidence="2 3" key="1">
    <citation type="submission" date="2017-08" db="EMBL/GenBank/DDBJ databases">
        <title>Infants hospitalized years apart are colonized by the same room-sourced microbial strains.</title>
        <authorList>
            <person name="Brooks B."/>
            <person name="Olm M.R."/>
            <person name="Firek B.A."/>
            <person name="Baker R."/>
            <person name="Thomas B.C."/>
            <person name="Morowitz M.J."/>
            <person name="Banfield J.F."/>
        </authorList>
    </citation>
    <scope>NUCLEOTIDE SEQUENCE [LARGE SCALE GENOMIC DNA]</scope>
    <source>
        <strain evidence="2">S2_005_003_R2_42</strain>
    </source>
</reference>
<dbReference type="SUPFAM" id="SSF53335">
    <property type="entry name" value="S-adenosyl-L-methionine-dependent methyltransferases"/>
    <property type="match status" value="1"/>
</dbReference>
<dbReference type="Proteomes" id="UP000249046">
    <property type="component" value="Unassembled WGS sequence"/>
</dbReference>
<accession>A0A2W5K2G5</accession>
<gene>
    <name evidence="2" type="ORF">DI564_16435</name>
</gene>
<dbReference type="InterPro" id="IPR006342">
    <property type="entry name" value="FkbM_mtfrase"/>
</dbReference>
<name>A0A2W5K2G5_9GAMM</name>
<dbReference type="PANTHER" id="PTHR34203">
    <property type="entry name" value="METHYLTRANSFERASE, FKBM FAMILY PROTEIN"/>
    <property type="match status" value="1"/>
</dbReference>
<dbReference type="PANTHER" id="PTHR34203:SF15">
    <property type="entry name" value="SLL1173 PROTEIN"/>
    <property type="match status" value="1"/>
</dbReference>
<evidence type="ECO:0000259" key="1">
    <source>
        <dbReference type="Pfam" id="PF05050"/>
    </source>
</evidence>
<dbReference type="InterPro" id="IPR029063">
    <property type="entry name" value="SAM-dependent_MTases_sf"/>
</dbReference>
<protein>
    <recommendedName>
        <fullName evidence="1">Methyltransferase FkbM domain-containing protein</fullName>
    </recommendedName>
</protein>
<comment type="caution">
    <text evidence="2">The sequence shown here is derived from an EMBL/GenBank/DDBJ whole genome shotgun (WGS) entry which is preliminary data.</text>
</comment>
<dbReference type="EMBL" id="QFPO01000022">
    <property type="protein sequence ID" value="PZQ10159.1"/>
    <property type="molecule type" value="Genomic_DNA"/>
</dbReference>
<dbReference type="Gene3D" id="3.40.50.150">
    <property type="entry name" value="Vaccinia Virus protein VP39"/>
    <property type="match status" value="1"/>
</dbReference>
<dbReference type="NCBIfam" id="TIGR01444">
    <property type="entry name" value="fkbM_fam"/>
    <property type="match status" value="1"/>
</dbReference>
<evidence type="ECO:0000313" key="3">
    <source>
        <dbReference type="Proteomes" id="UP000249046"/>
    </source>
</evidence>
<proteinExistence type="predicted"/>